<keyword evidence="1" id="KW-0175">Coiled coil</keyword>
<keyword evidence="4" id="KW-1185">Reference proteome</keyword>
<dbReference type="InterPro" id="IPR012349">
    <property type="entry name" value="Split_barrel_FMN-bd"/>
</dbReference>
<dbReference type="PANTHER" id="PTHR42815">
    <property type="entry name" value="FAD-BINDING, PUTATIVE (AFU_ORTHOLOGUE AFUA_6G07600)-RELATED"/>
    <property type="match status" value="1"/>
</dbReference>
<evidence type="ECO:0000313" key="3">
    <source>
        <dbReference type="EMBL" id="MBB6475686.1"/>
    </source>
</evidence>
<name>A0A7X0MA71_9ACTN</name>
<evidence type="ECO:0000313" key="4">
    <source>
        <dbReference type="Proteomes" id="UP000555564"/>
    </source>
</evidence>
<protein>
    <recommendedName>
        <fullName evidence="2">Pyridoxamine 5'-phosphate oxidase N-terminal domain-containing protein</fullName>
    </recommendedName>
</protein>
<dbReference type="Pfam" id="PF01243">
    <property type="entry name" value="PNPOx_N"/>
    <property type="match status" value="1"/>
</dbReference>
<proteinExistence type="predicted"/>
<organism evidence="3 4">
    <name type="scientific">Sphaerisporangium rubeum</name>
    <dbReference type="NCBI Taxonomy" id="321317"/>
    <lineage>
        <taxon>Bacteria</taxon>
        <taxon>Bacillati</taxon>
        <taxon>Actinomycetota</taxon>
        <taxon>Actinomycetes</taxon>
        <taxon>Streptosporangiales</taxon>
        <taxon>Streptosporangiaceae</taxon>
        <taxon>Sphaerisporangium</taxon>
    </lineage>
</organism>
<feature type="coiled-coil region" evidence="1">
    <location>
        <begin position="182"/>
        <end position="209"/>
    </location>
</feature>
<gene>
    <name evidence="3" type="ORF">BJ992_005117</name>
</gene>
<dbReference type="EMBL" id="JACHIU010000001">
    <property type="protein sequence ID" value="MBB6475686.1"/>
    <property type="molecule type" value="Genomic_DNA"/>
</dbReference>
<accession>A0A7X0MA71</accession>
<dbReference type="PANTHER" id="PTHR42815:SF2">
    <property type="entry name" value="FAD-BINDING, PUTATIVE (AFU_ORTHOLOGUE AFUA_6G07600)-RELATED"/>
    <property type="match status" value="1"/>
</dbReference>
<evidence type="ECO:0000259" key="2">
    <source>
        <dbReference type="Pfam" id="PF01243"/>
    </source>
</evidence>
<dbReference type="AlphaFoldDB" id="A0A7X0MA71"/>
<dbReference type="Gene3D" id="2.30.110.10">
    <property type="entry name" value="Electron Transport, Fmn-binding Protein, Chain A"/>
    <property type="match status" value="1"/>
</dbReference>
<evidence type="ECO:0000256" key="1">
    <source>
        <dbReference type="SAM" id="Coils"/>
    </source>
</evidence>
<dbReference type="RefSeq" id="WP_184985199.1">
    <property type="nucleotide sequence ID" value="NZ_BAAALO010000019.1"/>
</dbReference>
<sequence>MPHRYLAELTTPSVEAVQEEYGSRSAMRRMMAGWHTDGVLGEGEIEFIGERDGFYLGTVGETGWPYVQYRGGPPGFLKVLGVEDGASVLGWGDFRGNRQYISAGNLRASDRVSLFLMDYAGRQRLKILGEARILDARAEEAALLMEQVALPGYHSRVERVVTVRVAGFDWNCPQHITRRWTADELKPVLEQLHTEVEELREENRRLREQLAGGGG</sequence>
<feature type="domain" description="Pyridoxamine 5'-phosphate oxidase N-terminal" evidence="2">
    <location>
        <begin position="46"/>
        <end position="148"/>
    </location>
</feature>
<reference evidence="3 4" key="1">
    <citation type="submission" date="2020-08" db="EMBL/GenBank/DDBJ databases">
        <title>Sequencing the genomes of 1000 actinobacteria strains.</title>
        <authorList>
            <person name="Klenk H.-P."/>
        </authorList>
    </citation>
    <scope>NUCLEOTIDE SEQUENCE [LARGE SCALE GENOMIC DNA]</scope>
    <source>
        <strain evidence="3 4">DSM 44936</strain>
    </source>
</reference>
<comment type="caution">
    <text evidence="3">The sequence shown here is derived from an EMBL/GenBank/DDBJ whole genome shotgun (WGS) entry which is preliminary data.</text>
</comment>
<dbReference type="Proteomes" id="UP000555564">
    <property type="component" value="Unassembled WGS sequence"/>
</dbReference>
<dbReference type="SUPFAM" id="SSF50475">
    <property type="entry name" value="FMN-binding split barrel"/>
    <property type="match status" value="1"/>
</dbReference>
<dbReference type="InterPro" id="IPR011576">
    <property type="entry name" value="Pyridox_Oxase_N"/>
</dbReference>